<dbReference type="EMBL" id="JAODUO010000528">
    <property type="protein sequence ID" value="KAK2178814.1"/>
    <property type="molecule type" value="Genomic_DNA"/>
</dbReference>
<feature type="domain" description="BTB" evidence="3">
    <location>
        <begin position="29"/>
        <end position="103"/>
    </location>
</feature>
<evidence type="ECO:0000313" key="5">
    <source>
        <dbReference type="Proteomes" id="UP001209878"/>
    </source>
</evidence>
<dbReference type="GO" id="GO:0022008">
    <property type="term" value="P:neurogenesis"/>
    <property type="evidence" value="ECO:0007669"/>
    <property type="project" value="TreeGrafter"/>
</dbReference>
<dbReference type="InterPro" id="IPR038648">
    <property type="entry name" value="PHR_sf"/>
</dbReference>
<protein>
    <recommendedName>
        <fullName evidence="3">BTB domain-containing protein</fullName>
    </recommendedName>
</protein>
<gene>
    <name evidence="4" type="ORF">NP493_530g01152</name>
</gene>
<evidence type="ECO:0000256" key="2">
    <source>
        <dbReference type="ARBA" id="ARBA00022490"/>
    </source>
</evidence>
<dbReference type="InterPro" id="IPR000210">
    <property type="entry name" value="BTB/POZ_dom"/>
</dbReference>
<dbReference type="Gene3D" id="1.25.40.420">
    <property type="match status" value="1"/>
</dbReference>
<dbReference type="InterPro" id="IPR011705">
    <property type="entry name" value="BACK"/>
</dbReference>
<reference evidence="4" key="1">
    <citation type="journal article" date="2023" name="Mol. Biol. Evol.">
        <title>Third-Generation Sequencing Reveals the Adaptive Role of the Epigenome in Three Deep-Sea Polychaetes.</title>
        <authorList>
            <person name="Perez M."/>
            <person name="Aroh O."/>
            <person name="Sun Y."/>
            <person name="Lan Y."/>
            <person name="Juniper S.K."/>
            <person name="Young C.R."/>
            <person name="Angers B."/>
            <person name="Qian P.Y."/>
        </authorList>
    </citation>
    <scope>NUCLEOTIDE SEQUENCE</scope>
    <source>
        <strain evidence="4">R07B-5</strain>
    </source>
</reference>
<name>A0AAD9KWS2_RIDPI</name>
<organism evidence="4 5">
    <name type="scientific">Ridgeia piscesae</name>
    <name type="common">Tubeworm</name>
    <dbReference type="NCBI Taxonomy" id="27915"/>
    <lineage>
        <taxon>Eukaryota</taxon>
        <taxon>Metazoa</taxon>
        <taxon>Spiralia</taxon>
        <taxon>Lophotrochozoa</taxon>
        <taxon>Annelida</taxon>
        <taxon>Polychaeta</taxon>
        <taxon>Sedentaria</taxon>
        <taxon>Canalipalpata</taxon>
        <taxon>Sabellida</taxon>
        <taxon>Siboglinidae</taxon>
        <taxon>Ridgeia</taxon>
    </lineage>
</organism>
<dbReference type="Pfam" id="PF00651">
    <property type="entry name" value="BTB"/>
    <property type="match status" value="1"/>
</dbReference>
<dbReference type="SMART" id="SM00875">
    <property type="entry name" value="BACK"/>
    <property type="match status" value="1"/>
</dbReference>
<dbReference type="AlphaFoldDB" id="A0AAD9KWS2"/>
<accession>A0AAD9KWS2</accession>
<dbReference type="Proteomes" id="UP001209878">
    <property type="component" value="Unassembled WGS sequence"/>
</dbReference>
<dbReference type="Pfam" id="PF08005">
    <property type="entry name" value="PHR"/>
    <property type="match status" value="1"/>
</dbReference>
<dbReference type="Gene3D" id="2.60.120.820">
    <property type="entry name" value="PHR domain"/>
    <property type="match status" value="1"/>
</dbReference>
<dbReference type="Gene3D" id="3.30.710.10">
    <property type="entry name" value="Potassium Channel Kv1.1, Chain A"/>
    <property type="match status" value="1"/>
</dbReference>
<evidence type="ECO:0000259" key="3">
    <source>
        <dbReference type="PROSITE" id="PS50097"/>
    </source>
</evidence>
<keyword evidence="5" id="KW-1185">Reference proteome</keyword>
<dbReference type="PANTHER" id="PTHR45774">
    <property type="entry name" value="BTB/POZ DOMAIN-CONTAINING"/>
    <property type="match status" value="1"/>
</dbReference>
<dbReference type="SMART" id="SM00225">
    <property type="entry name" value="BTB"/>
    <property type="match status" value="1"/>
</dbReference>
<keyword evidence="2" id="KW-0963">Cytoplasm</keyword>
<dbReference type="SUPFAM" id="SSF54695">
    <property type="entry name" value="POZ domain"/>
    <property type="match status" value="1"/>
</dbReference>
<comment type="caution">
    <text evidence="4">The sequence shown here is derived from an EMBL/GenBank/DDBJ whole genome shotgun (WGS) entry which is preliminary data.</text>
</comment>
<proteinExistence type="predicted"/>
<dbReference type="InterPro" id="IPR011333">
    <property type="entry name" value="SKP1/BTB/POZ_sf"/>
</dbReference>
<dbReference type="PANTHER" id="PTHR45774:SF3">
    <property type="entry name" value="BTB (POZ) DOMAIN-CONTAINING 2B-RELATED"/>
    <property type="match status" value="1"/>
</dbReference>
<comment type="subcellular location">
    <subcellularLocation>
        <location evidence="1">Cytoplasm</location>
    </subcellularLocation>
</comment>
<dbReference type="Pfam" id="PF07707">
    <property type="entry name" value="BACK"/>
    <property type="match status" value="1"/>
</dbReference>
<dbReference type="InterPro" id="IPR012983">
    <property type="entry name" value="PHR"/>
</dbReference>
<evidence type="ECO:0000256" key="1">
    <source>
        <dbReference type="ARBA" id="ARBA00004496"/>
    </source>
</evidence>
<sequence length="428" mass="47836">MEKQPEGGWQSNKTVIECNRYMLQNRVSTDVCLEVGKPETKVTLFFAHQYVLISRSPVFEELLSHEKQEKADIMPILKITDIPPDAVEAILKYIYCDDLAIHHLTVFDILRGAKKLNLTSLVKACHDYLESHLSVNKVCDFLEKASDVAGDPFIMQCMYYIWHHAKDVLESKGFTLLSEAMLMAIVSSDYIVLPEKLILKACLRWAEKRCTDANVVPTPEMLRNCLGEIIYEIRFPLMEPKDFANMVGHSDLLTTEEKSDIYTHMLASNGPSTHKSLFKSSPRTPKSVMTRFPVVMKRMTAEGGEGEGTADEAIVFTVDHDILLCGIGVYGAVTPGRIQVHLQLIANGTVPVSLASDLTIDCDGQRDPYELSLPVPVYLTKRQPYTVVVNIRGGTTYNGYRGNGNITNDGVTFTFSKSELSDNDTVIT</sequence>
<evidence type="ECO:0000313" key="4">
    <source>
        <dbReference type="EMBL" id="KAK2178814.1"/>
    </source>
</evidence>
<dbReference type="PROSITE" id="PS50097">
    <property type="entry name" value="BTB"/>
    <property type="match status" value="1"/>
</dbReference>
<dbReference type="GO" id="GO:0005829">
    <property type="term" value="C:cytosol"/>
    <property type="evidence" value="ECO:0007669"/>
    <property type="project" value="TreeGrafter"/>
</dbReference>